<reference evidence="1" key="1">
    <citation type="submission" date="2019-04" db="EMBL/GenBank/DDBJ databases">
        <title>Microbes associate with the intestines of laboratory mice.</title>
        <authorList>
            <person name="Navarre W."/>
            <person name="Wong E."/>
            <person name="Huang K."/>
            <person name="Tropini C."/>
            <person name="Ng K."/>
            <person name="Yu B."/>
        </authorList>
    </citation>
    <scope>NUCLEOTIDE SEQUENCE</scope>
    <source>
        <strain evidence="1">NM73_A23</strain>
    </source>
</reference>
<gene>
    <name evidence="1" type="primary">gluQ</name>
    <name evidence="1" type="ORF">E5358_02390</name>
</gene>
<comment type="caution">
    <text evidence="1">The sequence shown here is derived from an EMBL/GenBank/DDBJ whole genome shotgun (WGS) entry which is preliminary data.</text>
</comment>
<organism evidence="1 2">
    <name type="scientific">Palleniella muris</name>
    <dbReference type="NCBI Taxonomy" id="3038145"/>
    <lineage>
        <taxon>Bacteria</taxon>
        <taxon>Pseudomonadati</taxon>
        <taxon>Bacteroidota</taxon>
        <taxon>Bacteroidia</taxon>
        <taxon>Bacteroidales</taxon>
        <taxon>Prevotellaceae</taxon>
        <taxon>Palleniella</taxon>
    </lineage>
</organism>
<evidence type="ECO:0000313" key="2">
    <source>
        <dbReference type="Proteomes" id="UP000308886"/>
    </source>
</evidence>
<evidence type="ECO:0000313" key="1">
    <source>
        <dbReference type="EMBL" id="TGX83515.1"/>
    </source>
</evidence>
<dbReference type="EMBL" id="SRZC01000003">
    <property type="protein sequence ID" value="TGX83515.1"/>
    <property type="molecule type" value="Genomic_DNA"/>
</dbReference>
<keyword evidence="2" id="KW-1185">Reference proteome</keyword>
<name>A0AC61QST2_9BACT</name>
<dbReference type="Proteomes" id="UP000308886">
    <property type="component" value="Unassembled WGS sequence"/>
</dbReference>
<sequence>MKGRFAPSPTGRMHLGNVYSALLAWLSVRSQAGQFVLRIEDIDQQRSKKTYAELIENDLHWLGLDWDEKYVQSERFHLYEEQLHKLEAGGHTYPCYCTRADIMATQAPHESDGRVVHTECQRLNDFRLHRLNDNRTIRSTRLVVPNKDVTFTDMHYGEQSVNLERQCGDFIVRRGDGAWAYQFAVVVDDALMGITEVVRGRDLLLSVPQQQYLHGLLGFTPPSFCHLPLLCNESGQRLSKRDKSLDMEYIRSTFAPEEVIGILAFHAGLTESPEAIKAKDLIPLFSWDKVPYDNIVVCGSCIFPKGIVSHRNK</sequence>
<accession>A0AC61QST2</accession>
<proteinExistence type="predicted"/>
<protein>
    <submittedName>
        <fullName evidence="1">tRNA glutamyl-Q(34) synthetase GluQRS</fullName>
    </submittedName>
</protein>